<proteinExistence type="predicted"/>
<keyword evidence="4" id="KW-0732">Signal</keyword>
<comment type="caution">
    <text evidence="6">The sequence shown here is derived from an EMBL/GenBank/DDBJ whole genome shotgun (WGS) entry which is preliminary data.</text>
</comment>
<dbReference type="AlphaFoldDB" id="A0A8J3PJU4"/>
<dbReference type="Proteomes" id="UP000653674">
    <property type="component" value="Unassembled WGS sequence"/>
</dbReference>
<feature type="compositionally biased region" description="Low complexity" evidence="2">
    <location>
        <begin position="307"/>
        <end position="320"/>
    </location>
</feature>
<organism evidence="6 7">
    <name type="scientific">Planosporangium flavigriseum</name>
    <dbReference type="NCBI Taxonomy" id="373681"/>
    <lineage>
        <taxon>Bacteria</taxon>
        <taxon>Bacillati</taxon>
        <taxon>Actinomycetota</taxon>
        <taxon>Actinomycetes</taxon>
        <taxon>Micromonosporales</taxon>
        <taxon>Micromonosporaceae</taxon>
        <taxon>Planosporangium</taxon>
    </lineage>
</organism>
<gene>
    <name evidence="6" type="ORF">Pfl04_05860</name>
</gene>
<feature type="coiled-coil region" evidence="1">
    <location>
        <begin position="198"/>
        <end position="225"/>
    </location>
</feature>
<keyword evidence="1" id="KW-0175">Coiled coil</keyword>
<feature type="domain" description="DUF4349" evidence="5">
    <location>
        <begin position="80"/>
        <end position="290"/>
    </location>
</feature>
<dbReference type="InterPro" id="IPR025645">
    <property type="entry name" value="DUF4349"/>
</dbReference>
<feature type="region of interest" description="Disordered" evidence="2">
    <location>
        <begin position="29"/>
        <end position="74"/>
    </location>
</feature>
<evidence type="ECO:0000256" key="1">
    <source>
        <dbReference type="SAM" id="Coils"/>
    </source>
</evidence>
<evidence type="ECO:0000256" key="3">
    <source>
        <dbReference type="SAM" id="Phobius"/>
    </source>
</evidence>
<dbReference type="EMBL" id="BONU01000003">
    <property type="protein sequence ID" value="GIG72182.1"/>
    <property type="molecule type" value="Genomic_DNA"/>
</dbReference>
<feature type="chain" id="PRO_5035272609" description="DUF4349 domain-containing protein" evidence="4">
    <location>
        <begin position="22"/>
        <end position="320"/>
    </location>
</feature>
<keyword evidence="7" id="KW-1185">Reference proteome</keyword>
<accession>A0A8J3PJU4</accession>
<evidence type="ECO:0000259" key="5">
    <source>
        <dbReference type="Pfam" id="PF14257"/>
    </source>
</evidence>
<reference evidence="6" key="1">
    <citation type="submission" date="2021-01" db="EMBL/GenBank/DDBJ databases">
        <title>Whole genome shotgun sequence of Planosporangium flavigriseum NBRC 105377.</title>
        <authorList>
            <person name="Komaki H."/>
            <person name="Tamura T."/>
        </authorList>
    </citation>
    <scope>NUCLEOTIDE SEQUENCE</scope>
    <source>
        <strain evidence="6">NBRC 105377</strain>
    </source>
</reference>
<keyword evidence="3" id="KW-1133">Transmembrane helix</keyword>
<evidence type="ECO:0000313" key="7">
    <source>
        <dbReference type="Proteomes" id="UP000653674"/>
    </source>
</evidence>
<keyword evidence="3" id="KW-0812">Transmembrane</keyword>
<protein>
    <recommendedName>
        <fullName evidence="5">DUF4349 domain-containing protein</fullName>
    </recommendedName>
</protein>
<name>A0A8J3PJU4_9ACTN</name>
<dbReference type="PROSITE" id="PS51257">
    <property type="entry name" value="PROKAR_LIPOPROTEIN"/>
    <property type="match status" value="1"/>
</dbReference>
<evidence type="ECO:0000313" key="6">
    <source>
        <dbReference type="EMBL" id="GIG72182.1"/>
    </source>
</evidence>
<keyword evidence="3" id="KW-0472">Membrane</keyword>
<dbReference type="Pfam" id="PF14257">
    <property type="entry name" value="DUF4349"/>
    <property type="match status" value="1"/>
</dbReference>
<feature type="signal peptide" evidence="4">
    <location>
        <begin position="1"/>
        <end position="21"/>
    </location>
</feature>
<feature type="transmembrane region" description="Helical" evidence="3">
    <location>
        <begin position="267"/>
        <end position="293"/>
    </location>
</feature>
<feature type="region of interest" description="Disordered" evidence="2">
    <location>
        <begin position="297"/>
        <end position="320"/>
    </location>
</feature>
<evidence type="ECO:0000256" key="4">
    <source>
        <dbReference type="SAM" id="SignalP"/>
    </source>
</evidence>
<evidence type="ECO:0000256" key="2">
    <source>
        <dbReference type="SAM" id="MobiDB-lite"/>
    </source>
</evidence>
<dbReference type="RefSeq" id="WP_168072491.1">
    <property type="nucleotide sequence ID" value="NZ_BAAAQJ010000008.1"/>
</dbReference>
<sequence length="320" mass="33195">MSVIRPSGRFAATTLACTSMAMIVAGCGASDSSTKSSSAPATRQDAAQGKSEAGPATARGGGPDGKADSGIPKQVPVDSRALIFTGTVTIRVPDVGRAASDVSALATAAGGFIGGDDRTSDQDRSQARLTLRVPSARFTEVVSGISKLGRNGKDESRQLSTQDVTDEVTDVDARIATGQASVNRVRELLARAQNISEIVSLESELARREADLESLKSRKRKLDDLTAMSAVTAVLLGPQAAVTNKPETGFLAGLKAGWHAFTASMQVLLTVLGALLPFLLGAALPALAVVWALRRRRRPRPSRPDSEPTAPASPAPAATE</sequence>